<dbReference type="PANTHER" id="PTHR42847:SF4">
    <property type="entry name" value="ALKANESULFONATE MONOOXYGENASE-RELATED"/>
    <property type="match status" value="1"/>
</dbReference>
<dbReference type="InterPro" id="IPR050172">
    <property type="entry name" value="SsuD_RutA_monooxygenase"/>
</dbReference>
<dbReference type="GO" id="GO:0008726">
    <property type="term" value="F:alkanesulfonate monooxygenase activity"/>
    <property type="evidence" value="ECO:0007669"/>
    <property type="project" value="TreeGrafter"/>
</dbReference>
<keyword evidence="4 6" id="KW-0503">Monooxygenase</keyword>
<dbReference type="OrthoDB" id="7374740at2"/>
<feature type="domain" description="Luciferase-like" evidence="5">
    <location>
        <begin position="20"/>
        <end position="254"/>
    </location>
</feature>
<dbReference type="EMBL" id="FZNO01000039">
    <property type="protein sequence ID" value="SNR91638.1"/>
    <property type="molecule type" value="Genomic_DNA"/>
</dbReference>
<evidence type="ECO:0000313" key="7">
    <source>
        <dbReference type="Proteomes" id="UP000198403"/>
    </source>
</evidence>
<dbReference type="RefSeq" id="WP_089338794.1">
    <property type="nucleotide sequence ID" value="NZ_FZNO01000039.1"/>
</dbReference>
<keyword evidence="7" id="KW-1185">Reference proteome</keyword>
<evidence type="ECO:0000256" key="1">
    <source>
        <dbReference type="ARBA" id="ARBA00022630"/>
    </source>
</evidence>
<evidence type="ECO:0000259" key="5">
    <source>
        <dbReference type="Pfam" id="PF00296"/>
    </source>
</evidence>
<evidence type="ECO:0000256" key="3">
    <source>
        <dbReference type="ARBA" id="ARBA00023002"/>
    </source>
</evidence>
<sequence length="294" mass="32204">MSTALHLSALVLPDRHPTTAFIDDVRAAEDAGVRTVWTYDHLTWPLLADSPWYGAVPLLAAAAMRTDRVRLGTQVATPNFRHPVPFAKELMTIDQLTGGRLEVGLGAGTEGPDATVLGQPKRTLRERSDRFAEWLGLLDTLLRQPVTTVRGERFSAIDAHQLPGCVQQPRLPFTVAATGPKALRLAARYGQAWVTYGPYGPQVEPADWFTALAEQSQGLTDVLAEQGRAPDALRRIVQFGLEVQWPFQSAERYADTLGRLAALGFDEVTVHWTRPDGRGVPFQAMPLLTAAHGL</sequence>
<reference evidence="6 7" key="1">
    <citation type="submission" date="2017-06" db="EMBL/GenBank/DDBJ databases">
        <authorList>
            <person name="Kim H.J."/>
            <person name="Triplett B.A."/>
        </authorList>
    </citation>
    <scope>NUCLEOTIDE SEQUENCE [LARGE SCALE GENOMIC DNA]</scope>
    <source>
        <strain evidence="6 7">DSM 44272</strain>
    </source>
</reference>
<evidence type="ECO:0000256" key="4">
    <source>
        <dbReference type="ARBA" id="ARBA00023033"/>
    </source>
</evidence>
<evidence type="ECO:0000256" key="2">
    <source>
        <dbReference type="ARBA" id="ARBA00022643"/>
    </source>
</evidence>
<dbReference type="InterPro" id="IPR036661">
    <property type="entry name" value="Luciferase-like_sf"/>
</dbReference>
<accession>A0A239A965</accession>
<keyword evidence="2" id="KW-0288">FMN</keyword>
<proteinExistence type="predicted"/>
<dbReference type="Proteomes" id="UP000198403">
    <property type="component" value="Unassembled WGS sequence"/>
</dbReference>
<organism evidence="6 7">
    <name type="scientific">Blastococcus mobilis</name>
    <dbReference type="NCBI Taxonomy" id="1938746"/>
    <lineage>
        <taxon>Bacteria</taxon>
        <taxon>Bacillati</taxon>
        <taxon>Actinomycetota</taxon>
        <taxon>Actinomycetes</taxon>
        <taxon>Geodermatophilales</taxon>
        <taxon>Geodermatophilaceae</taxon>
        <taxon>Blastococcus</taxon>
    </lineage>
</organism>
<protein>
    <submittedName>
        <fullName evidence="6">Luciferase-like monooxygenase</fullName>
    </submittedName>
</protein>
<dbReference type="AlphaFoldDB" id="A0A239A965"/>
<dbReference type="SUPFAM" id="SSF51679">
    <property type="entry name" value="Bacterial luciferase-like"/>
    <property type="match status" value="1"/>
</dbReference>
<dbReference type="PANTHER" id="PTHR42847">
    <property type="entry name" value="ALKANESULFONATE MONOOXYGENASE"/>
    <property type="match status" value="1"/>
</dbReference>
<gene>
    <name evidence="6" type="ORF">SAMN06272737_1397</name>
</gene>
<keyword evidence="1" id="KW-0285">Flavoprotein</keyword>
<dbReference type="Gene3D" id="3.20.20.30">
    <property type="entry name" value="Luciferase-like domain"/>
    <property type="match status" value="1"/>
</dbReference>
<dbReference type="Pfam" id="PF00296">
    <property type="entry name" value="Bac_luciferase"/>
    <property type="match status" value="1"/>
</dbReference>
<dbReference type="InterPro" id="IPR011251">
    <property type="entry name" value="Luciferase-like_dom"/>
</dbReference>
<dbReference type="GO" id="GO:0046306">
    <property type="term" value="P:alkanesulfonate catabolic process"/>
    <property type="evidence" value="ECO:0007669"/>
    <property type="project" value="TreeGrafter"/>
</dbReference>
<keyword evidence="3" id="KW-0560">Oxidoreductase</keyword>
<name>A0A239A965_9ACTN</name>
<evidence type="ECO:0000313" key="6">
    <source>
        <dbReference type="EMBL" id="SNR91638.1"/>
    </source>
</evidence>